<feature type="compositionally biased region" description="Polar residues" evidence="1">
    <location>
        <begin position="453"/>
        <end position="464"/>
    </location>
</feature>
<evidence type="ECO:0000313" key="3">
    <source>
        <dbReference type="Proteomes" id="UP000479000"/>
    </source>
</evidence>
<feature type="compositionally biased region" description="Low complexity" evidence="1">
    <location>
        <begin position="316"/>
        <end position="327"/>
    </location>
</feature>
<feature type="region of interest" description="Disordered" evidence="1">
    <location>
        <begin position="123"/>
        <end position="148"/>
    </location>
</feature>
<feature type="region of interest" description="Disordered" evidence="1">
    <location>
        <begin position="706"/>
        <end position="746"/>
    </location>
</feature>
<accession>A0A6H5GC30</accession>
<feature type="compositionally biased region" description="Low complexity" evidence="1">
    <location>
        <begin position="381"/>
        <end position="392"/>
    </location>
</feature>
<dbReference type="AlphaFoldDB" id="A0A6H5GC30"/>
<dbReference type="EMBL" id="CADCXU010009082">
    <property type="protein sequence ID" value="CAB0000009.1"/>
    <property type="molecule type" value="Genomic_DNA"/>
</dbReference>
<sequence>MLFQQDLAELCNEESKMIGRSLRQLYREFKISPKRTNPNWTLTCISNACIRNNGDQFFSPKVFQFDHGGATKMLEFQNHHISVFMSRKKNKMKQQRLLLHQILLLLLSSAVLQFRLSTAVPVSLSSQEDGPSDRKLLNPSGGSGGAVSLIMDHPNGTKTYITDGEVPLSAPPPVVGSPASLMAPDRQGLIAGGDELLASAHGSPAYTQGQAPGVSSGGPPTDFYQQPLVQAGEPEGVNKVLESVQNVLKSELQTAHVPDHVDIPPIADDSWSILLPGFLNGELDFKEPIKPTIRPFNVTKLPPVTFPPTTPPSAPPRFTSTPSSTVSNPFQSINPSDAVKTTKPAVPTKPTTKTTPKPAAKPLKPYSKPQPAATTNQNSRPPTLTTTTTEEPPIAEKLVQRQPPSASLQSATSDMISVSVSTPSGPPSTLKMTAGTTVRPSRPTQAAKPGPSISKTPTVAIQPNKTKTTTSKPLTTQVKKEPVKYKPRPTPSVSVSSVATHKPVLVMNSKPVKQTENVLSTPLVSTTWAPLGSSTKQTTLTTKYGAYTTSKSPATTTPKLSPTLTTTTKYIAPATTVQSRLPTTIPTTLASTTTPPSTTIQTTTNSEVMSTLSNELAQAPLKIAASLKEPEQNVFEKVPLMPSTIRETTVTTEGTTRWEQISNATGGSSKATATEVASTLPGSTMETTDLPTTLNRVFIINNSEPQTMRTPLRPTDRQPTTETQTQTTSFGRMTTARAEPSPTTVEVPTVISTTSADTQSTVTEPPSMTTFKDQVLEAGISAVASILLDEKITGGKSPLPGRLTTPESSPTAEITSTSSIDTTITEGPSFREEGEEKSPATTAKPSESELSTMTTDRASATLALTEIVDSTTSTTTFDALTTSAVPTVTAPATIPSATIVIQTTPSVTAFITNPTIAAATVTTDITTMVTEPPKATKTPNVERTDSTTGRVEPATQSSKPKLPIKESKLNPESDAEVEAQLSISALSSSPRIVSNSASVRVCLKINVKRIILTSFWKDFRLSPTLAPTHRVEKIQKLHKAIVQHKRIQPLRYAPAARTRRRHRIRPTSTSVQLTLNVVLDIILTVTTSSMAGHDRADYLSHQRNRLLD</sequence>
<feature type="compositionally biased region" description="Polar residues" evidence="1">
    <location>
        <begin position="839"/>
        <end position="853"/>
    </location>
</feature>
<feature type="region of interest" description="Disordered" evidence="1">
    <location>
        <begin position="792"/>
        <end position="853"/>
    </location>
</feature>
<feature type="region of interest" description="Disordered" evidence="1">
    <location>
        <begin position="931"/>
        <end position="973"/>
    </location>
</feature>
<feature type="compositionally biased region" description="Polar residues" evidence="1">
    <location>
        <begin position="402"/>
        <end position="416"/>
    </location>
</feature>
<evidence type="ECO:0000313" key="2">
    <source>
        <dbReference type="EMBL" id="CAB0000009.1"/>
    </source>
</evidence>
<feature type="compositionally biased region" description="Low complexity" evidence="1">
    <location>
        <begin position="465"/>
        <end position="477"/>
    </location>
</feature>
<reference evidence="2 3" key="1">
    <citation type="submission" date="2020-02" db="EMBL/GenBank/DDBJ databases">
        <authorList>
            <person name="Ferguson B K."/>
        </authorList>
    </citation>
    <scope>NUCLEOTIDE SEQUENCE [LARGE SCALE GENOMIC DNA]</scope>
</reference>
<feature type="compositionally biased region" description="Pro residues" evidence="1">
    <location>
        <begin position="304"/>
        <end position="315"/>
    </location>
</feature>
<feature type="compositionally biased region" description="Low complexity" evidence="1">
    <location>
        <begin position="717"/>
        <end position="728"/>
    </location>
</feature>
<gene>
    <name evidence="2" type="ORF">NTEN_LOCUS6197</name>
</gene>
<dbReference type="OrthoDB" id="1063785at2759"/>
<evidence type="ECO:0000256" key="1">
    <source>
        <dbReference type="SAM" id="MobiDB-lite"/>
    </source>
</evidence>
<feature type="region of interest" description="Disordered" evidence="1">
    <location>
        <begin position="204"/>
        <end position="226"/>
    </location>
</feature>
<proteinExistence type="predicted"/>
<feature type="compositionally biased region" description="Polar residues" evidence="1">
    <location>
        <begin position="946"/>
        <end position="959"/>
    </location>
</feature>
<protein>
    <submittedName>
        <fullName evidence="2">Uncharacterized protein</fullName>
    </submittedName>
</protein>
<keyword evidence="3" id="KW-1185">Reference proteome</keyword>
<feature type="compositionally biased region" description="Low complexity" evidence="1">
    <location>
        <begin position="338"/>
        <end position="365"/>
    </location>
</feature>
<organism evidence="2 3">
    <name type="scientific">Nesidiocoris tenuis</name>
    <dbReference type="NCBI Taxonomy" id="355587"/>
    <lineage>
        <taxon>Eukaryota</taxon>
        <taxon>Metazoa</taxon>
        <taxon>Ecdysozoa</taxon>
        <taxon>Arthropoda</taxon>
        <taxon>Hexapoda</taxon>
        <taxon>Insecta</taxon>
        <taxon>Pterygota</taxon>
        <taxon>Neoptera</taxon>
        <taxon>Paraneoptera</taxon>
        <taxon>Hemiptera</taxon>
        <taxon>Heteroptera</taxon>
        <taxon>Panheteroptera</taxon>
        <taxon>Cimicomorpha</taxon>
        <taxon>Miridae</taxon>
        <taxon>Dicyphina</taxon>
        <taxon>Nesidiocoris</taxon>
    </lineage>
</organism>
<feature type="region of interest" description="Disordered" evidence="1">
    <location>
        <begin position="302"/>
        <end position="496"/>
    </location>
</feature>
<feature type="compositionally biased region" description="Low complexity" evidence="1">
    <location>
        <begin position="417"/>
        <end position="429"/>
    </location>
</feature>
<feature type="compositionally biased region" description="Polar residues" evidence="1">
    <location>
        <begin position="430"/>
        <end position="444"/>
    </location>
</feature>
<name>A0A6H5GC30_9HEMI</name>
<feature type="compositionally biased region" description="Basic and acidic residues" evidence="1">
    <location>
        <begin position="829"/>
        <end position="838"/>
    </location>
</feature>
<feature type="compositionally biased region" description="Low complexity" evidence="1">
    <location>
        <begin position="814"/>
        <end position="825"/>
    </location>
</feature>
<dbReference type="Proteomes" id="UP000479000">
    <property type="component" value="Unassembled WGS sequence"/>
</dbReference>